<sequence>MKRALAHTALFLLTVLEMTLGVIAGVAALVSVITEMVARATAAGGDTFARRLRIRPVSPRLRTEMANVLSGLANPAAGGTR</sequence>
<proteinExistence type="predicted"/>
<evidence type="ECO:0000313" key="1">
    <source>
        <dbReference type="EMBL" id="OUD03022.1"/>
    </source>
</evidence>
<gene>
    <name evidence="1" type="ORF">CA983_11870</name>
</gene>
<keyword evidence="2" id="KW-1185">Reference proteome</keyword>
<comment type="caution">
    <text evidence="1">The sequence shown here is derived from an EMBL/GenBank/DDBJ whole genome shotgun (WGS) entry which is preliminary data.</text>
</comment>
<dbReference type="RefSeq" id="WP_086600859.1">
    <property type="nucleotide sequence ID" value="NZ_NGFN01000054.1"/>
</dbReference>
<dbReference type="AlphaFoldDB" id="A0A243S642"/>
<name>A0A243S642_9ACTN</name>
<evidence type="ECO:0000313" key="2">
    <source>
        <dbReference type="Proteomes" id="UP000195105"/>
    </source>
</evidence>
<dbReference type="EMBL" id="NGFN01000054">
    <property type="protein sequence ID" value="OUD03022.1"/>
    <property type="molecule type" value="Genomic_DNA"/>
</dbReference>
<organism evidence="1 2">
    <name type="scientific">Streptomyces swartbergensis</name>
    <dbReference type="NCBI Taxonomy" id="487165"/>
    <lineage>
        <taxon>Bacteria</taxon>
        <taxon>Bacillati</taxon>
        <taxon>Actinomycetota</taxon>
        <taxon>Actinomycetes</taxon>
        <taxon>Kitasatosporales</taxon>
        <taxon>Streptomycetaceae</taxon>
        <taxon>Streptomyces</taxon>
    </lineage>
</organism>
<protein>
    <submittedName>
        <fullName evidence="1">Uncharacterized protein</fullName>
    </submittedName>
</protein>
<reference evidence="1 2" key="1">
    <citation type="submission" date="2017-05" db="EMBL/GenBank/DDBJ databases">
        <title>Biotechnological potential of actinobacteria isolated from South African environments.</title>
        <authorList>
            <person name="Le Roes-Hill M."/>
            <person name="Prins A."/>
            <person name="Durrell K.A."/>
        </authorList>
    </citation>
    <scope>NUCLEOTIDE SEQUENCE [LARGE SCALE GENOMIC DNA]</scope>
    <source>
        <strain evidence="1 2">HMC13</strain>
    </source>
</reference>
<dbReference type="Proteomes" id="UP000195105">
    <property type="component" value="Unassembled WGS sequence"/>
</dbReference>
<accession>A0A243S642</accession>